<organism evidence="1 2">
    <name type="scientific">Methylobacterium nonmethylotrophicum</name>
    <dbReference type="NCBI Taxonomy" id="1141884"/>
    <lineage>
        <taxon>Bacteria</taxon>
        <taxon>Pseudomonadati</taxon>
        <taxon>Pseudomonadota</taxon>
        <taxon>Alphaproteobacteria</taxon>
        <taxon>Hyphomicrobiales</taxon>
        <taxon>Methylobacteriaceae</taxon>
        <taxon>Methylobacterium</taxon>
    </lineage>
</organism>
<dbReference type="Proteomes" id="UP000297535">
    <property type="component" value="Unassembled WGS sequence"/>
</dbReference>
<evidence type="ECO:0000313" key="1">
    <source>
        <dbReference type="EMBL" id="TGE02649.1"/>
    </source>
</evidence>
<gene>
    <name evidence="1" type="ORF">EU555_02490</name>
</gene>
<comment type="caution">
    <text evidence="1">The sequence shown here is derived from an EMBL/GenBank/DDBJ whole genome shotgun (WGS) entry which is preliminary data.</text>
</comment>
<protein>
    <submittedName>
        <fullName evidence="1">Uncharacterized protein</fullName>
    </submittedName>
</protein>
<evidence type="ECO:0000313" key="2">
    <source>
        <dbReference type="Proteomes" id="UP000297535"/>
    </source>
</evidence>
<dbReference type="RefSeq" id="WP_135412843.1">
    <property type="nucleotide sequence ID" value="NZ_SRLB01000001.1"/>
</dbReference>
<dbReference type="OrthoDB" id="7991623at2"/>
<name>A0A4Z0NXS0_9HYPH</name>
<accession>A0A4Z0NXS0</accession>
<sequence>MGNLPDPVRRRTHGFDSESERTVITVLASFSTVRAIHEQVKVSYRRNGILHVYFMDVVVEHRCGHRKAYAVKSNAEAALKDDTAGKLRLICEQDTTGFADDYRLVTFEGLDPASVQNAGLIARCGAEQDREAWEAVRAILPGLPGTVTAAGLGKASGYGVRGMRAAFALIPAGHLRNPPGERLHMDTPLTNGSSLIGTNHAA</sequence>
<proteinExistence type="predicted"/>
<reference evidence="1 2" key="1">
    <citation type="submission" date="2019-04" db="EMBL/GenBank/DDBJ databases">
        <authorList>
            <person name="Feng G."/>
            <person name="Zhu H."/>
        </authorList>
    </citation>
    <scope>NUCLEOTIDE SEQUENCE [LARGE SCALE GENOMIC DNA]</scope>
    <source>
        <strain evidence="1 2">6HR-1</strain>
    </source>
</reference>
<dbReference type="AlphaFoldDB" id="A0A4Z0NXS0"/>
<dbReference type="EMBL" id="SRLB01000001">
    <property type="protein sequence ID" value="TGE02649.1"/>
    <property type="molecule type" value="Genomic_DNA"/>
</dbReference>
<keyword evidence="2" id="KW-1185">Reference proteome</keyword>